<keyword evidence="4 7" id="KW-0732">Signal</keyword>
<evidence type="ECO:0000313" key="10">
    <source>
        <dbReference type="Proteomes" id="UP000261540"/>
    </source>
</evidence>
<feature type="chain" id="PRO_5017272851" description="Gamma-interferon-inducible lysosomal thiol reductase" evidence="8">
    <location>
        <begin position="22"/>
        <end position="239"/>
    </location>
</feature>
<comment type="function">
    <text evidence="7">Lysosomal thiol reductase that can reduce protein disulfide bonds. Facilitates the complete unfolding of proteins destined for lysosomal degradation. Plays an important role in antigen processing.</text>
</comment>
<dbReference type="PANTHER" id="PTHR13234">
    <property type="entry name" value="GAMMA-INTERFERON INDUCIBLE LYSOSOMAL THIOL REDUCTASE GILT"/>
    <property type="match status" value="1"/>
</dbReference>
<keyword evidence="3 7" id="KW-0964">Secreted</keyword>
<feature type="signal peptide" evidence="8">
    <location>
        <begin position="1"/>
        <end position="21"/>
    </location>
</feature>
<keyword evidence="7" id="KW-0676">Redox-active center</keyword>
<dbReference type="Ensembl" id="ENSPKIT00000003113.1">
    <property type="protein sequence ID" value="ENSPKIP00000022449.1"/>
    <property type="gene ID" value="ENSPKIG00000006449.1"/>
</dbReference>
<organism evidence="9 10">
    <name type="scientific">Paramormyrops kingsleyae</name>
    <dbReference type="NCBI Taxonomy" id="1676925"/>
    <lineage>
        <taxon>Eukaryota</taxon>
        <taxon>Metazoa</taxon>
        <taxon>Chordata</taxon>
        <taxon>Craniata</taxon>
        <taxon>Vertebrata</taxon>
        <taxon>Euteleostomi</taxon>
        <taxon>Actinopterygii</taxon>
        <taxon>Neopterygii</taxon>
        <taxon>Teleostei</taxon>
        <taxon>Osteoglossocephala</taxon>
        <taxon>Osteoglossomorpha</taxon>
        <taxon>Osteoglossiformes</taxon>
        <taxon>Mormyridae</taxon>
        <taxon>Paramormyrops</taxon>
    </lineage>
</organism>
<comment type="subcellular location">
    <subcellularLocation>
        <location evidence="7">Secreted</location>
    </subcellularLocation>
    <subcellularLocation>
        <location evidence="7">Lysosome</location>
    </subcellularLocation>
</comment>
<keyword evidence="7" id="KW-0560">Oxidoreductase</keyword>
<evidence type="ECO:0000256" key="1">
    <source>
        <dbReference type="ARBA" id="ARBA00005679"/>
    </source>
</evidence>
<keyword evidence="10" id="KW-1185">Reference proteome</keyword>
<evidence type="ECO:0000256" key="2">
    <source>
        <dbReference type="ARBA" id="ARBA00011615"/>
    </source>
</evidence>
<evidence type="ECO:0000256" key="7">
    <source>
        <dbReference type="RuleBase" id="RU369109"/>
    </source>
</evidence>
<evidence type="ECO:0000256" key="4">
    <source>
        <dbReference type="ARBA" id="ARBA00022729"/>
    </source>
</evidence>
<keyword evidence="7" id="KW-0391">Immunity</keyword>
<proteinExistence type="inferred from homology"/>
<dbReference type="EC" id="1.8.-.-" evidence="7"/>
<evidence type="ECO:0000256" key="3">
    <source>
        <dbReference type="ARBA" id="ARBA00022525"/>
    </source>
</evidence>
<comment type="subunit">
    <text evidence="2 7">Dimer; disulfide-linked.</text>
</comment>
<dbReference type="GO" id="GO:0005576">
    <property type="term" value="C:extracellular region"/>
    <property type="evidence" value="ECO:0007669"/>
    <property type="project" value="UniProtKB-SubCell"/>
</dbReference>
<protein>
    <recommendedName>
        <fullName evidence="7">Gamma-interferon-inducible lysosomal thiol reductase</fullName>
        <ecNumber evidence="7">1.8.-.-</ecNumber>
    </recommendedName>
    <alternativeName>
        <fullName evidence="7">Gamma-interferon-inducible protein IP-30</fullName>
    </alternativeName>
</protein>
<comment type="similarity">
    <text evidence="1 7">Belongs to the GILT family.</text>
</comment>
<accession>A0A3B3RVA8</accession>
<keyword evidence="5 7" id="KW-0325">Glycoprotein</keyword>
<evidence type="ECO:0000256" key="6">
    <source>
        <dbReference type="ARBA" id="ARBA00059163"/>
    </source>
</evidence>
<dbReference type="GO" id="GO:0002376">
    <property type="term" value="P:immune system process"/>
    <property type="evidence" value="ECO:0007669"/>
    <property type="project" value="UniProtKB-KW"/>
</dbReference>
<dbReference type="Pfam" id="PF03227">
    <property type="entry name" value="GILT"/>
    <property type="match status" value="1"/>
</dbReference>
<evidence type="ECO:0000256" key="5">
    <source>
        <dbReference type="ARBA" id="ARBA00023180"/>
    </source>
</evidence>
<dbReference type="GeneTree" id="ENSGT00940000164804"/>
<dbReference type="Proteomes" id="UP000261540">
    <property type="component" value="Unplaced"/>
</dbReference>
<keyword evidence="7" id="KW-0458">Lysosome</keyword>
<reference evidence="9" key="2">
    <citation type="submission" date="2025-09" db="UniProtKB">
        <authorList>
            <consortium name="Ensembl"/>
        </authorList>
    </citation>
    <scope>IDENTIFICATION</scope>
</reference>
<dbReference type="InterPro" id="IPR004911">
    <property type="entry name" value="Interferon-induced_GILT"/>
</dbReference>
<evidence type="ECO:0000256" key="8">
    <source>
        <dbReference type="SAM" id="SignalP"/>
    </source>
</evidence>
<dbReference type="AlphaFoldDB" id="A0A3B3RVA8"/>
<sequence length="239" mass="26753">MNVSLGLFLLGFYFVLESSECRPSSPCLYPPAQWCRSAEKCGVQKHCFEQKADGLNQTDSPVEVALYYESLCPGCRQFLVLQLYPTLLMLHDIMAVSLVPFGNAQESGQKPPYTFTCQHGEDECLGNMIEACIMNLTQFSFPIIYCMESSEDVIKSAQVCFQLYESKVDWNTVMTCVKGDLGNQLMHANALMTQALNPPHQYVPWVTINGVRGTSTALYLFIYPKQGKREPACVEVLLG</sequence>
<dbReference type="PANTHER" id="PTHR13234:SF8">
    <property type="entry name" value="GAMMA-INTERFERON-INDUCIBLE LYSOSOMAL THIOL REDUCTASE"/>
    <property type="match status" value="1"/>
</dbReference>
<name>A0A3B3RVA8_9TELE</name>
<reference evidence="9" key="1">
    <citation type="submission" date="2025-08" db="UniProtKB">
        <authorList>
            <consortium name="Ensembl"/>
        </authorList>
    </citation>
    <scope>IDENTIFICATION</scope>
</reference>
<comment type="function">
    <text evidence="6">Lysosomal thiol reductase that can reduce protein disulfide bonds. May facilitate the complete unfolding of proteins destined for lysosomal degradation. Plays an important role in antigen processing. Facilitates the generation of MHC class II-restricted epitodes from disulfide bond-containing antigen by the endocytic reduction of disulfide bonds. Also facilitates MHC class I-restricted recognition of exogenous antigens containing disulfide bonds by CD8+ T-cells or crosspresentation.</text>
</comment>
<keyword evidence="7" id="KW-1015">Disulfide bond</keyword>
<dbReference type="GO" id="GO:0005764">
    <property type="term" value="C:lysosome"/>
    <property type="evidence" value="ECO:0007669"/>
    <property type="project" value="UniProtKB-SubCell"/>
</dbReference>
<evidence type="ECO:0000313" key="9">
    <source>
        <dbReference type="Ensembl" id="ENSPKIP00000022449.1"/>
    </source>
</evidence>
<dbReference type="GO" id="GO:0016671">
    <property type="term" value="F:oxidoreductase activity, acting on a sulfur group of donors, disulfide as acceptor"/>
    <property type="evidence" value="ECO:0007669"/>
    <property type="project" value="UniProtKB-UniRule"/>
</dbReference>